<keyword evidence="4" id="KW-1185">Reference proteome</keyword>
<name>A0ABQ5LYQ5_9RHOB</name>
<dbReference type="Proteomes" id="UP001144205">
    <property type="component" value="Unassembled WGS sequence"/>
</dbReference>
<feature type="transmembrane region" description="Helical" evidence="1">
    <location>
        <begin position="202"/>
        <end position="222"/>
    </location>
</feature>
<feature type="transmembrane region" description="Helical" evidence="1">
    <location>
        <begin position="359"/>
        <end position="377"/>
    </location>
</feature>
<feature type="transmembrane region" description="Helical" evidence="1">
    <location>
        <begin position="56"/>
        <end position="80"/>
    </location>
</feature>
<evidence type="ECO:0000256" key="1">
    <source>
        <dbReference type="SAM" id="Phobius"/>
    </source>
</evidence>
<dbReference type="PANTHER" id="PTHR35342:SF5">
    <property type="entry name" value="TRICARBOXYLIC TRANSPORT PROTEIN"/>
    <property type="match status" value="1"/>
</dbReference>
<evidence type="ECO:0000313" key="3">
    <source>
        <dbReference type="EMBL" id="GKY90113.1"/>
    </source>
</evidence>
<feature type="domain" description="DUF112" evidence="2">
    <location>
        <begin position="18"/>
        <end position="439"/>
    </location>
</feature>
<dbReference type="RefSeq" id="WP_281844008.1">
    <property type="nucleotide sequence ID" value="NZ_BROH01000018.1"/>
</dbReference>
<keyword evidence="1" id="KW-0812">Transmembrane</keyword>
<feature type="transmembrane region" description="Helical" evidence="1">
    <location>
        <begin position="535"/>
        <end position="553"/>
    </location>
</feature>
<keyword evidence="1" id="KW-1133">Transmembrane helix</keyword>
<dbReference type="PANTHER" id="PTHR35342">
    <property type="entry name" value="TRICARBOXYLIC TRANSPORT PROTEIN"/>
    <property type="match status" value="1"/>
</dbReference>
<comment type="caution">
    <text evidence="3">The sequence shown here is derived from an EMBL/GenBank/DDBJ whole genome shotgun (WGS) entry which is preliminary data.</text>
</comment>
<feature type="transmembrane region" description="Helical" evidence="1">
    <location>
        <begin position="18"/>
        <end position="44"/>
    </location>
</feature>
<feature type="transmembrane region" description="Helical" evidence="1">
    <location>
        <begin position="165"/>
        <end position="182"/>
    </location>
</feature>
<gene>
    <name evidence="3" type="ORF">STA1M1_39820</name>
</gene>
<feature type="transmembrane region" description="Helical" evidence="1">
    <location>
        <begin position="437"/>
        <end position="456"/>
    </location>
</feature>
<keyword evidence="1" id="KW-0472">Membrane</keyword>
<protein>
    <submittedName>
        <fullName evidence="3">Membrane protein</fullName>
    </submittedName>
</protein>
<sequence>MVESLIDAFFLVIQFERLIYLAAGVMLGLMLGILPGVGGVAGMALLLPFTFGMDPIAAFAFMLGLSAVAATSDTIPAVLFGVPGTQASQATVIDGHAMARKGEAGRALSAAYVSSVIGGLFGAFLLALAIPVLRPIMLYIGSPELLAASIFGISMVAVLAGSSPLRGLGIAGFGIMLSMIGSDPQGGDLRWTMGTVYLYDGLPLLPIALGLFALPELADLAIRRVAIASKTKHEVREGMLQGARDALRNWWLILRCGGIGAALGAMPGLGSSVIDWFAYGYAARSVKGARDSFGTGDVRGVIAPESANNASTSGALVPTIAFGVPGSASMAILLGAFLIHGLQPGPAMLTTNLAITYSMVWSVAIANILGAGICFALSGQMARIATLRYTLIMPMILSIVYLGAFQGNRDWGDLFALLAFGVLGWVMKSLHWPRPPLILGFVLGAIIERYLFISIARYSWEWLLRPAVIVLLLLAVVMVLRPFIGEIIERRRTGEKGLPFHAPVLHVTDLFTLLLIAGVGWMVVEATGFADKARLAPLSVGFASLAFLVVSFTNQILRRPGRGAAIGVGGGKARKEVHLDLVEDYRGLPVGKIVLRAGVFFGWMLVFMASMALIGLIPTVFFFIVAYMRLENREPWKLVLPIALGTTLFIYVVFDVFLTIPWPATLLGRLVPALQVLPSI</sequence>
<feature type="transmembrane region" description="Helical" evidence="1">
    <location>
        <begin position="462"/>
        <end position="484"/>
    </location>
</feature>
<feature type="transmembrane region" description="Helical" evidence="1">
    <location>
        <begin position="389"/>
        <end position="405"/>
    </location>
</feature>
<feature type="transmembrane region" description="Helical" evidence="1">
    <location>
        <begin position="110"/>
        <end position="130"/>
    </location>
</feature>
<feature type="transmembrane region" description="Helical" evidence="1">
    <location>
        <begin position="638"/>
        <end position="660"/>
    </location>
</feature>
<organism evidence="3 4">
    <name type="scientific">Sinisalibacter aestuarii</name>
    <dbReference type="NCBI Taxonomy" id="2949426"/>
    <lineage>
        <taxon>Bacteria</taxon>
        <taxon>Pseudomonadati</taxon>
        <taxon>Pseudomonadota</taxon>
        <taxon>Alphaproteobacteria</taxon>
        <taxon>Rhodobacterales</taxon>
        <taxon>Roseobacteraceae</taxon>
        <taxon>Sinisalibacter</taxon>
    </lineage>
</organism>
<dbReference type="InterPro" id="IPR002823">
    <property type="entry name" value="DUF112_TM"/>
</dbReference>
<reference evidence="3" key="1">
    <citation type="journal article" date="2023" name="Int. J. Syst. Evol. Microbiol.">
        <title>Sinisalibacter aestuarii sp. nov., isolated from estuarine sediment of the Arakawa River.</title>
        <authorList>
            <person name="Arafat S.T."/>
            <person name="Hirano S."/>
            <person name="Sato A."/>
            <person name="Takeuchi K."/>
            <person name="Yasuda T."/>
            <person name="Terahara T."/>
            <person name="Hamada M."/>
            <person name="Kobayashi T."/>
        </authorList>
    </citation>
    <scope>NUCLEOTIDE SEQUENCE</scope>
    <source>
        <strain evidence="3">B-399</strain>
    </source>
</reference>
<feature type="transmembrane region" description="Helical" evidence="1">
    <location>
        <begin position="600"/>
        <end position="626"/>
    </location>
</feature>
<dbReference type="Pfam" id="PF01970">
    <property type="entry name" value="TctA"/>
    <property type="match status" value="1"/>
</dbReference>
<evidence type="ECO:0000259" key="2">
    <source>
        <dbReference type="Pfam" id="PF01970"/>
    </source>
</evidence>
<feature type="transmembrane region" description="Helical" evidence="1">
    <location>
        <begin position="315"/>
        <end position="339"/>
    </location>
</feature>
<feature type="transmembrane region" description="Helical" evidence="1">
    <location>
        <begin position="504"/>
        <end position="523"/>
    </location>
</feature>
<accession>A0ABQ5LYQ5</accession>
<evidence type="ECO:0000313" key="4">
    <source>
        <dbReference type="Proteomes" id="UP001144205"/>
    </source>
</evidence>
<proteinExistence type="predicted"/>
<feature type="transmembrane region" description="Helical" evidence="1">
    <location>
        <begin position="136"/>
        <end position="158"/>
    </location>
</feature>
<dbReference type="EMBL" id="BROH01000018">
    <property type="protein sequence ID" value="GKY90113.1"/>
    <property type="molecule type" value="Genomic_DNA"/>
</dbReference>